<accession>G8PBJ2</accession>
<dbReference type="EMBL" id="CP003137">
    <property type="protein sequence ID" value="AEV94741.1"/>
    <property type="molecule type" value="Genomic_DNA"/>
</dbReference>
<dbReference type="InterPro" id="IPR027359">
    <property type="entry name" value="Volt_channel_dom_sf"/>
</dbReference>
<gene>
    <name evidence="11" type="ordered locus">PECL_438</name>
</gene>
<dbReference type="RefSeq" id="WP_014214939.1">
    <property type="nucleotide sequence ID" value="NC_016605.1"/>
</dbReference>
<dbReference type="GO" id="GO:0005249">
    <property type="term" value="F:voltage-gated potassium channel activity"/>
    <property type="evidence" value="ECO:0007669"/>
    <property type="project" value="InterPro"/>
</dbReference>
<feature type="domain" description="Potassium channel" evidence="10">
    <location>
        <begin position="135"/>
        <end position="208"/>
    </location>
</feature>
<evidence type="ECO:0000313" key="12">
    <source>
        <dbReference type="Proteomes" id="UP000005444"/>
    </source>
</evidence>
<dbReference type="AlphaFoldDB" id="G8PBJ2"/>
<name>G8PBJ2_PEDCP</name>
<comment type="subcellular location">
    <subcellularLocation>
        <location evidence="1">Membrane</location>
        <topology evidence="1">Multi-pass membrane protein</topology>
    </subcellularLocation>
</comment>
<dbReference type="Gene3D" id="1.20.120.350">
    <property type="entry name" value="Voltage-gated potassium channels. Chain C"/>
    <property type="match status" value="1"/>
</dbReference>
<evidence type="ECO:0000259" key="10">
    <source>
        <dbReference type="Pfam" id="PF07885"/>
    </source>
</evidence>
<evidence type="ECO:0000256" key="8">
    <source>
        <dbReference type="SAM" id="Coils"/>
    </source>
</evidence>
<evidence type="ECO:0000256" key="7">
    <source>
        <dbReference type="ARBA" id="ARBA00023303"/>
    </source>
</evidence>
<dbReference type="eggNOG" id="COG1226">
    <property type="taxonomic scope" value="Bacteria"/>
</dbReference>
<feature type="coiled-coil region" evidence="8">
    <location>
        <begin position="219"/>
        <end position="246"/>
    </location>
</feature>
<keyword evidence="7" id="KW-0407">Ion channel</keyword>
<dbReference type="Proteomes" id="UP000005444">
    <property type="component" value="Chromosome"/>
</dbReference>
<evidence type="ECO:0000256" key="4">
    <source>
        <dbReference type="ARBA" id="ARBA00022989"/>
    </source>
</evidence>
<evidence type="ECO:0000256" key="6">
    <source>
        <dbReference type="ARBA" id="ARBA00023136"/>
    </source>
</evidence>
<dbReference type="STRING" id="701521.PECL_438"/>
<evidence type="ECO:0000313" key="11">
    <source>
        <dbReference type="EMBL" id="AEV94741.1"/>
    </source>
</evidence>
<reference evidence="11 12" key="1">
    <citation type="journal article" date="2012" name="J. Bacteriol.">
        <title>Complete Genome Sequence of the Beer Spoilage Organism Pediococcus claussenii ATCC BAA-344T.</title>
        <authorList>
            <person name="Pittet V."/>
            <person name="Abegunde T."/>
            <person name="Marfleet T."/>
            <person name="Haakensen M."/>
            <person name="Morrow K."/>
            <person name="Jayaprakash T."/>
            <person name="Schroeder K."/>
            <person name="Trost B."/>
            <person name="Byrns S."/>
            <person name="Bergsveinson J."/>
            <person name="Kusalik A."/>
            <person name="Ziola B."/>
        </authorList>
    </citation>
    <scope>NUCLEOTIDE SEQUENCE [LARGE SCALE GENOMIC DNA]</scope>
    <source>
        <strain evidence="11 12">ATCC BAA-344</strain>
    </source>
</reference>
<keyword evidence="12" id="KW-1185">Reference proteome</keyword>
<feature type="transmembrane region" description="Helical" evidence="9">
    <location>
        <begin position="123"/>
        <end position="147"/>
    </location>
</feature>
<feature type="transmembrane region" description="Helical" evidence="9">
    <location>
        <begin position="183"/>
        <end position="207"/>
    </location>
</feature>
<dbReference type="SUPFAM" id="SSF81324">
    <property type="entry name" value="Voltage-gated potassium channels"/>
    <property type="match status" value="1"/>
</dbReference>
<keyword evidence="4 9" id="KW-1133">Transmembrane helix</keyword>
<evidence type="ECO:0000256" key="9">
    <source>
        <dbReference type="SAM" id="Phobius"/>
    </source>
</evidence>
<dbReference type="GO" id="GO:0008076">
    <property type="term" value="C:voltage-gated potassium channel complex"/>
    <property type="evidence" value="ECO:0007669"/>
    <property type="project" value="InterPro"/>
</dbReference>
<keyword evidence="5" id="KW-0406">Ion transport</keyword>
<dbReference type="GO" id="GO:0001508">
    <property type="term" value="P:action potential"/>
    <property type="evidence" value="ECO:0007669"/>
    <property type="project" value="TreeGrafter"/>
</dbReference>
<dbReference type="InterPro" id="IPR028325">
    <property type="entry name" value="VG_K_chnl"/>
</dbReference>
<keyword evidence="6 9" id="KW-0472">Membrane</keyword>
<protein>
    <submittedName>
        <fullName evidence="11">Ion channel family protein</fullName>
    </submittedName>
</protein>
<dbReference type="PATRIC" id="fig|701521.8.peg.413"/>
<dbReference type="PANTHER" id="PTHR11537">
    <property type="entry name" value="VOLTAGE-GATED POTASSIUM CHANNEL"/>
    <property type="match status" value="1"/>
</dbReference>
<evidence type="ECO:0000256" key="2">
    <source>
        <dbReference type="ARBA" id="ARBA00022448"/>
    </source>
</evidence>
<organism evidence="11 12">
    <name type="scientific">Pediococcus claussenii (strain ATCC BAA-344 / DSM 14800 / JCM 18046 / KCTC 3811 / LMG 21948 / P06)</name>
    <dbReference type="NCBI Taxonomy" id="701521"/>
    <lineage>
        <taxon>Bacteria</taxon>
        <taxon>Bacillati</taxon>
        <taxon>Bacillota</taxon>
        <taxon>Bacilli</taxon>
        <taxon>Lactobacillales</taxon>
        <taxon>Lactobacillaceae</taxon>
        <taxon>Pediococcus</taxon>
    </lineage>
</organism>
<dbReference type="Pfam" id="PF07885">
    <property type="entry name" value="Ion_trans_2"/>
    <property type="match status" value="1"/>
</dbReference>
<keyword evidence="2" id="KW-0813">Transport</keyword>
<sequence length="251" mass="28297">MTSKKRLLINIYDFSFAILALISIFTVLTGFLTKTISLSDPRVIKFLDSILAIFALDYALRFGFAKNKINFLVQNSFDLLGLVPLHPIFAIFRIARVIRIIRSHHLLWRLGLDGRFSSEVHRFIYDTGFLNLFTVSIVILAFSALMYSIVERIPLSSALWWAITTATTVGYGDISPKTPIGKIIAAFLMFGGIGFIGLLTSTITGFFTSATSDIQEADMSTLIRKIDDLNAKVDRLEKQTSDKRTQRKRMK</sequence>
<keyword evidence="3 9" id="KW-0812">Transmembrane</keyword>
<feature type="transmembrane region" description="Helical" evidence="9">
    <location>
        <begin position="12"/>
        <end position="32"/>
    </location>
</feature>
<keyword evidence="8" id="KW-0175">Coiled coil</keyword>
<proteinExistence type="predicted"/>
<dbReference type="Gene3D" id="1.10.287.70">
    <property type="match status" value="1"/>
</dbReference>
<evidence type="ECO:0000256" key="5">
    <source>
        <dbReference type="ARBA" id="ARBA00023065"/>
    </source>
</evidence>
<evidence type="ECO:0000256" key="3">
    <source>
        <dbReference type="ARBA" id="ARBA00022692"/>
    </source>
</evidence>
<dbReference type="PANTHER" id="PTHR11537:SF254">
    <property type="entry name" value="POTASSIUM VOLTAGE-GATED CHANNEL PROTEIN SHAB"/>
    <property type="match status" value="1"/>
</dbReference>
<evidence type="ECO:0000256" key="1">
    <source>
        <dbReference type="ARBA" id="ARBA00004141"/>
    </source>
</evidence>
<dbReference type="InterPro" id="IPR013099">
    <property type="entry name" value="K_chnl_dom"/>
</dbReference>
<dbReference type="KEGG" id="pce:PECL_438"/>
<dbReference type="PRINTS" id="PR00169">
    <property type="entry name" value="KCHANNEL"/>
</dbReference>
<dbReference type="HOGENOM" id="CLU_011722_6_2_9"/>